<comment type="subunit">
    <text evidence="8">Component of the translation initiation factor 2B (eIF2B) complex which is a heterodecamer of two sets of five different subunits: alpha, beta, gamma, delta and epsilon. Subunits alpha, beta and delta comprise a regulatory subcomplex and subunits epsilon and gamma comprise a catalytic subcomplex. Within the complex, the hexameric regulatory complex resides at the center, with the two heterodimeric catalytic subcomplexes bound on opposite sides.</text>
</comment>
<keyword evidence="10" id="KW-1185">Reference proteome</keyword>
<evidence type="ECO:0000313" key="10">
    <source>
        <dbReference type="Proteomes" id="UP000035681"/>
    </source>
</evidence>
<evidence type="ECO:0000256" key="2">
    <source>
        <dbReference type="ARBA" id="ARBA00007251"/>
    </source>
</evidence>
<evidence type="ECO:0000256" key="5">
    <source>
        <dbReference type="ARBA" id="ARBA00022917"/>
    </source>
</evidence>
<evidence type="ECO:0000256" key="6">
    <source>
        <dbReference type="ARBA" id="ARBA00044122"/>
    </source>
</evidence>
<dbReference type="InterPro" id="IPR051855">
    <property type="entry name" value="eIF2B_beta_subunit"/>
</dbReference>
<dbReference type="AlphaFoldDB" id="A0A0K0E7H2"/>
<dbReference type="WBParaSite" id="SSTP_0000544900.1">
    <property type="protein sequence ID" value="SSTP_0000544900.1"/>
    <property type="gene ID" value="SSTP_0000544900"/>
</dbReference>
<name>A0A0K0E7H2_STRER</name>
<evidence type="ECO:0000313" key="11">
    <source>
        <dbReference type="WBParaSite" id="SSTP_0000544900.1"/>
    </source>
</evidence>
<dbReference type="Gene3D" id="3.40.50.10470">
    <property type="entry name" value="Translation initiation factor eif-2b, domain 2"/>
    <property type="match status" value="1"/>
</dbReference>
<dbReference type="SUPFAM" id="SSF100950">
    <property type="entry name" value="NagB/RpiA/CoA transferase-like"/>
    <property type="match status" value="1"/>
</dbReference>
<dbReference type="WBParaSite" id="TCONS_00001651.p1">
    <property type="protein sequence ID" value="TCONS_00001651.p1"/>
    <property type="gene ID" value="XLOC_001530"/>
</dbReference>
<dbReference type="GO" id="GO:0003743">
    <property type="term" value="F:translation initiation factor activity"/>
    <property type="evidence" value="ECO:0007669"/>
    <property type="project" value="UniProtKB-KW"/>
</dbReference>
<dbReference type="InterPro" id="IPR042529">
    <property type="entry name" value="IF_2B-like_C"/>
</dbReference>
<dbReference type="GO" id="GO:0005085">
    <property type="term" value="F:guanyl-nucleotide exchange factor activity"/>
    <property type="evidence" value="ECO:0007669"/>
    <property type="project" value="TreeGrafter"/>
</dbReference>
<proteinExistence type="inferred from homology"/>
<comment type="subcellular location">
    <subcellularLocation>
        <location evidence="1">Cytoplasm</location>
        <location evidence="1">Cytosol</location>
    </subcellularLocation>
</comment>
<keyword evidence="3" id="KW-0963">Cytoplasm</keyword>
<evidence type="ECO:0000256" key="3">
    <source>
        <dbReference type="ARBA" id="ARBA00022490"/>
    </source>
</evidence>
<evidence type="ECO:0000256" key="9">
    <source>
        <dbReference type="RuleBase" id="RU003814"/>
    </source>
</evidence>
<evidence type="ECO:0000256" key="1">
    <source>
        <dbReference type="ARBA" id="ARBA00004514"/>
    </source>
</evidence>
<evidence type="ECO:0000256" key="7">
    <source>
        <dbReference type="ARBA" id="ARBA00044228"/>
    </source>
</evidence>
<evidence type="ECO:0000256" key="4">
    <source>
        <dbReference type="ARBA" id="ARBA00022540"/>
    </source>
</evidence>
<dbReference type="Pfam" id="PF01008">
    <property type="entry name" value="IF-2B"/>
    <property type="match status" value="2"/>
</dbReference>
<sequence>MSSTEKNADVILQAHRDKFLWKLENLPQRDSTFQLAKETLNYLRRVVLMGKYDNIDSAVAVLREEGSLIYAANKSEFVVRNMVLFVLKMMRDEWYRLKWGVDALCNPYDSLNKLWLSDNDNKKKVSATALKKGTIASIKEFIEEMNNCLDNMCKQASDHILGGDTIITLKLNEAHTLKEFILAARKVNKGFHILQVSDKDEVCDLGGETISSCDVFRAMCVATRVVISACAILPDGSCICQAGTLNLCLAAKSYSVPVLVICAFYKLTPKFIPNSENCQFENCPLNVLDAKDIEKYENINVVNLAFDLIPANLVSLYITSTSAVKSAHVYRLIGEYYHPEDLYDSSW</sequence>
<dbReference type="GO" id="GO:0005829">
    <property type="term" value="C:cytosol"/>
    <property type="evidence" value="ECO:0007669"/>
    <property type="project" value="UniProtKB-SubCell"/>
</dbReference>
<dbReference type="STRING" id="6248.A0A0K0E7H2"/>
<keyword evidence="5" id="KW-0648">Protein biosynthesis</keyword>
<dbReference type="PANTHER" id="PTHR45859:SF1">
    <property type="entry name" value="TRANSLATION INITIATION FACTOR EIF-2B SUBUNIT BETA"/>
    <property type="match status" value="1"/>
</dbReference>
<dbReference type="PANTHER" id="PTHR45859">
    <property type="entry name" value="TRANSLATION INITIATION FACTOR EIF-2B SUBUNIT BETA"/>
    <property type="match status" value="1"/>
</dbReference>
<dbReference type="InterPro" id="IPR037171">
    <property type="entry name" value="NagB/RpiA_transferase-like"/>
</dbReference>
<organism evidence="11">
    <name type="scientific">Strongyloides stercoralis</name>
    <name type="common">Threadworm</name>
    <dbReference type="NCBI Taxonomy" id="6248"/>
    <lineage>
        <taxon>Eukaryota</taxon>
        <taxon>Metazoa</taxon>
        <taxon>Ecdysozoa</taxon>
        <taxon>Nematoda</taxon>
        <taxon>Chromadorea</taxon>
        <taxon>Rhabditida</taxon>
        <taxon>Tylenchina</taxon>
        <taxon>Panagrolaimomorpha</taxon>
        <taxon>Strongyloidoidea</taxon>
        <taxon>Strongyloididae</taxon>
        <taxon>Strongyloides</taxon>
    </lineage>
</organism>
<evidence type="ECO:0000256" key="8">
    <source>
        <dbReference type="ARBA" id="ARBA00046432"/>
    </source>
</evidence>
<accession>A0A0K0E7H2</accession>
<comment type="similarity">
    <text evidence="2 9">Belongs to the eIF-2B alpha/beta/delta subunits family.</text>
</comment>
<dbReference type="InterPro" id="IPR000649">
    <property type="entry name" value="IF-2B-related"/>
</dbReference>
<dbReference type="Proteomes" id="UP000035681">
    <property type="component" value="Unplaced"/>
</dbReference>
<keyword evidence="4" id="KW-0396">Initiation factor</keyword>
<reference evidence="11" key="1">
    <citation type="submission" date="2015-08" db="UniProtKB">
        <authorList>
            <consortium name="WormBaseParasite"/>
        </authorList>
    </citation>
    <scope>IDENTIFICATION</scope>
</reference>
<protein>
    <recommendedName>
        <fullName evidence="6">Translation initiation factor eIF2B subunit beta</fullName>
    </recommendedName>
    <alternativeName>
        <fullName evidence="7">eIF2B GDP-GTP exchange factor subunit beta</fullName>
    </alternativeName>
</protein>
<dbReference type="GO" id="GO:0005851">
    <property type="term" value="C:eukaryotic translation initiation factor 2B complex"/>
    <property type="evidence" value="ECO:0007669"/>
    <property type="project" value="TreeGrafter"/>
</dbReference>